<keyword evidence="1" id="KW-0732">Signal</keyword>
<dbReference type="CDD" id="cd02233">
    <property type="entry name" value="cupin_HNL-like"/>
    <property type="match status" value="1"/>
</dbReference>
<accession>A0A5B8USX6</accession>
<dbReference type="PANTHER" id="PTHR43698">
    <property type="entry name" value="RIBD C-TERMINAL DOMAIN CONTAINING PROTEIN"/>
    <property type="match status" value="1"/>
</dbReference>
<reference evidence="3 4" key="1">
    <citation type="journal article" date="2017" name="Curr. Microbiol.">
        <title>Mucilaginibacter ginsenosidivorans sp. nov., Isolated from Soil of Ginseng Field.</title>
        <authorList>
            <person name="Kim M.M."/>
            <person name="Siddiqi M.Z."/>
            <person name="Im W.T."/>
        </authorList>
    </citation>
    <scope>NUCLEOTIDE SEQUENCE [LARGE SCALE GENOMIC DNA]</scope>
    <source>
        <strain evidence="3 4">Gsoil 3017</strain>
    </source>
</reference>
<dbReference type="PANTHER" id="PTHR43698:SF1">
    <property type="entry name" value="BLL4564 PROTEIN"/>
    <property type="match status" value="1"/>
</dbReference>
<evidence type="ECO:0000313" key="3">
    <source>
        <dbReference type="EMBL" id="QEC62104.1"/>
    </source>
</evidence>
<gene>
    <name evidence="3" type="ORF">FRZ54_05730</name>
</gene>
<evidence type="ECO:0000313" key="4">
    <source>
        <dbReference type="Proteomes" id="UP000321479"/>
    </source>
</evidence>
<sequence>MKNLLGMLLVNLFLLYLTPVHVNAQTRPDSSSSQRTGQSPVRSFFSGGTATVVRMTMPPGLNCGAAKVTFQPGARTIWHAHAGGQVIVVTSGTAWYQEKGKPKQIIKQGEAVVCPPGVMHWHGASPDGPMTHIVTTPNLDRGGVTAGAVVTDQEYMEH</sequence>
<feature type="signal peptide" evidence="1">
    <location>
        <begin position="1"/>
        <end position="24"/>
    </location>
</feature>
<name>A0A5B8USX6_9SPHI</name>
<keyword evidence="4" id="KW-1185">Reference proteome</keyword>
<protein>
    <submittedName>
        <fullName evidence="3">Cupin domain-containing protein</fullName>
    </submittedName>
</protein>
<dbReference type="SUPFAM" id="SSF51182">
    <property type="entry name" value="RmlC-like cupins"/>
    <property type="match status" value="1"/>
</dbReference>
<dbReference type="InterPro" id="IPR011051">
    <property type="entry name" value="RmlC_Cupin_sf"/>
</dbReference>
<dbReference type="Gene3D" id="2.60.120.10">
    <property type="entry name" value="Jelly Rolls"/>
    <property type="match status" value="1"/>
</dbReference>
<feature type="domain" description="Cupin type-2" evidence="2">
    <location>
        <begin position="68"/>
        <end position="131"/>
    </location>
</feature>
<dbReference type="KEGG" id="mgin:FRZ54_05730"/>
<dbReference type="InterPro" id="IPR014710">
    <property type="entry name" value="RmlC-like_jellyroll"/>
</dbReference>
<dbReference type="InterPro" id="IPR013096">
    <property type="entry name" value="Cupin_2"/>
</dbReference>
<dbReference type="Proteomes" id="UP000321479">
    <property type="component" value="Chromosome"/>
</dbReference>
<evidence type="ECO:0000256" key="1">
    <source>
        <dbReference type="SAM" id="SignalP"/>
    </source>
</evidence>
<dbReference type="Pfam" id="PF07883">
    <property type="entry name" value="Cupin_2"/>
    <property type="match status" value="1"/>
</dbReference>
<dbReference type="InterPro" id="IPR047263">
    <property type="entry name" value="HNL-like_cupin"/>
</dbReference>
<dbReference type="RefSeq" id="WP_147030681.1">
    <property type="nucleotide sequence ID" value="NZ_CP042436.1"/>
</dbReference>
<feature type="chain" id="PRO_5022916900" evidence="1">
    <location>
        <begin position="25"/>
        <end position="158"/>
    </location>
</feature>
<evidence type="ECO:0000259" key="2">
    <source>
        <dbReference type="Pfam" id="PF07883"/>
    </source>
</evidence>
<organism evidence="3 4">
    <name type="scientific">Mucilaginibacter ginsenosidivorans</name>
    <dbReference type="NCBI Taxonomy" id="398053"/>
    <lineage>
        <taxon>Bacteria</taxon>
        <taxon>Pseudomonadati</taxon>
        <taxon>Bacteroidota</taxon>
        <taxon>Sphingobacteriia</taxon>
        <taxon>Sphingobacteriales</taxon>
        <taxon>Sphingobacteriaceae</taxon>
        <taxon>Mucilaginibacter</taxon>
    </lineage>
</organism>
<dbReference type="AlphaFoldDB" id="A0A5B8USX6"/>
<proteinExistence type="predicted"/>
<dbReference type="EMBL" id="CP042436">
    <property type="protein sequence ID" value="QEC62104.1"/>
    <property type="molecule type" value="Genomic_DNA"/>
</dbReference>
<dbReference type="OrthoDB" id="9802489at2"/>